<reference evidence="1 2" key="2">
    <citation type="journal article" date="2017" name="Front. Plant Sci.">
        <title>Gene Classification and Mining of Molecular Markers Useful in Red Clover (Trifolium pratense) Breeding.</title>
        <authorList>
            <person name="Istvanek J."/>
            <person name="Dluhosova J."/>
            <person name="Dluhos P."/>
            <person name="Patkova L."/>
            <person name="Nedelnik J."/>
            <person name="Repkova J."/>
        </authorList>
    </citation>
    <scope>NUCLEOTIDE SEQUENCE [LARGE SCALE GENOMIC DNA]</scope>
    <source>
        <strain evidence="2">cv. Tatra</strain>
        <tissue evidence="1">Young leaves</tissue>
    </source>
</reference>
<evidence type="ECO:0000313" key="1">
    <source>
        <dbReference type="EMBL" id="PNX79835.1"/>
    </source>
</evidence>
<evidence type="ECO:0000313" key="2">
    <source>
        <dbReference type="Proteomes" id="UP000236291"/>
    </source>
</evidence>
<organism evidence="1 2">
    <name type="scientific">Trifolium pratense</name>
    <name type="common">Red clover</name>
    <dbReference type="NCBI Taxonomy" id="57577"/>
    <lineage>
        <taxon>Eukaryota</taxon>
        <taxon>Viridiplantae</taxon>
        <taxon>Streptophyta</taxon>
        <taxon>Embryophyta</taxon>
        <taxon>Tracheophyta</taxon>
        <taxon>Spermatophyta</taxon>
        <taxon>Magnoliopsida</taxon>
        <taxon>eudicotyledons</taxon>
        <taxon>Gunneridae</taxon>
        <taxon>Pentapetalae</taxon>
        <taxon>rosids</taxon>
        <taxon>fabids</taxon>
        <taxon>Fabales</taxon>
        <taxon>Fabaceae</taxon>
        <taxon>Papilionoideae</taxon>
        <taxon>50 kb inversion clade</taxon>
        <taxon>NPAAA clade</taxon>
        <taxon>Hologalegina</taxon>
        <taxon>IRL clade</taxon>
        <taxon>Trifolieae</taxon>
        <taxon>Trifolium</taxon>
    </lineage>
</organism>
<accession>A0A2K3LMS3</accession>
<dbReference type="Proteomes" id="UP000236291">
    <property type="component" value="Unassembled WGS sequence"/>
</dbReference>
<sequence length="233" mass="26885">MSWERLVCAKDERGLGFRDFKVFNMAMVAKQGWKIMTKPETMGAKIFKARFLAERTKMWMVRAPQPQVEEILVVPLISLVREDRLVWQEEQNEEYTMSKDSWNAGGLRTVISARLHKFNNLKDVIFDVCSKTPQQIGINGFGVKRGELQQNWVFKLFTCGMIGFLHKSSTITYQMMNRYNNITNGHHRDKVISKCNVDAGIHNDEGITSGGWCIRDEMEQFICVGTNRLRGVL</sequence>
<name>A0A2K3LMS3_TRIPR</name>
<proteinExistence type="predicted"/>
<feature type="non-terminal residue" evidence="1">
    <location>
        <position position="233"/>
    </location>
</feature>
<gene>
    <name evidence="1" type="ORF">L195_g035825</name>
</gene>
<comment type="caution">
    <text evidence="1">The sequence shown here is derived from an EMBL/GenBank/DDBJ whole genome shotgun (WGS) entry which is preliminary data.</text>
</comment>
<reference evidence="1 2" key="1">
    <citation type="journal article" date="2014" name="Am. J. Bot.">
        <title>Genome assembly and annotation for red clover (Trifolium pratense; Fabaceae).</title>
        <authorList>
            <person name="Istvanek J."/>
            <person name="Jaros M."/>
            <person name="Krenek A."/>
            <person name="Repkova J."/>
        </authorList>
    </citation>
    <scope>NUCLEOTIDE SEQUENCE [LARGE SCALE GENOMIC DNA]</scope>
    <source>
        <strain evidence="2">cv. Tatra</strain>
        <tissue evidence="1">Young leaves</tissue>
    </source>
</reference>
<dbReference type="STRING" id="57577.A0A2K3LMS3"/>
<protein>
    <submittedName>
        <fullName evidence="1">Ribonuclease H</fullName>
    </submittedName>
</protein>
<dbReference type="EMBL" id="ASHM01036725">
    <property type="protein sequence ID" value="PNX79835.1"/>
    <property type="molecule type" value="Genomic_DNA"/>
</dbReference>
<dbReference type="AlphaFoldDB" id="A0A2K3LMS3"/>